<keyword evidence="2" id="KW-0812">Transmembrane</keyword>
<name>A0ABU2B6K6_9CORY</name>
<feature type="compositionally biased region" description="Low complexity" evidence="1">
    <location>
        <begin position="238"/>
        <end position="270"/>
    </location>
</feature>
<evidence type="ECO:0008006" key="5">
    <source>
        <dbReference type="Google" id="ProtNLM"/>
    </source>
</evidence>
<organism evidence="3 4">
    <name type="scientific">Corynebacterium felinum</name>
    <dbReference type="NCBI Taxonomy" id="131318"/>
    <lineage>
        <taxon>Bacteria</taxon>
        <taxon>Bacillati</taxon>
        <taxon>Actinomycetota</taxon>
        <taxon>Actinomycetes</taxon>
        <taxon>Mycobacteriales</taxon>
        <taxon>Corynebacteriaceae</taxon>
        <taxon>Corynebacterium</taxon>
    </lineage>
</organism>
<evidence type="ECO:0000256" key="2">
    <source>
        <dbReference type="SAM" id="Phobius"/>
    </source>
</evidence>
<evidence type="ECO:0000313" key="3">
    <source>
        <dbReference type="EMBL" id="MDR7354247.1"/>
    </source>
</evidence>
<keyword evidence="2" id="KW-0472">Membrane</keyword>
<feature type="region of interest" description="Disordered" evidence="1">
    <location>
        <begin position="222"/>
        <end position="278"/>
    </location>
</feature>
<proteinExistence type="predicted"/>
<sequence length="319" mass="34373">MQNLSAKLGAAAITGAITLSPIHAIAQTSDSSHPITNTITDGTCHIQVHRTNPDAAHWYSYDMSPELYVFRKLALSDVTLYQLIDSYKRQTRQTPQSKEIHDKIVEHLRAHHGFEQQDYASAIHIILNNFDYILLGISPKSIIKNELVAINPEAAREAVKNNEVQKWFTDAKPIDLAPLTSKNSSASYNALRQQAGADHNTFLSTLRNESRVAFQACAENKNYPEKAGNGQGMGENTPGGNNNANPPAGNGDNNQNPQDNGGNGNQSNPDKNMDNTQPNGGLSVGAIIGIVAGVIAAVAGLAALAFPAIKPILDRILPR</sequence>
<dbReference type="EMBL" id="JAVDYF010000001">
    <property type="protein sequence ID" value="MDR7354247.1"/>
    <property type="molecule type" value="Genomic_DNA"/>
</dbReference>
<accession>A0ABU2B6K6</accession>
<protein>
    <recommendedName>
        <fullName evidence="5">Secreted protein</fullName>
    </recommendedName>
</protein>
<dbReference type="RefSeq" id="WP_277103302.1">
    <property type="nucleotide sequence ID" value="NZ_BAAAJS010000028.1"/>
</dbReference>
<reference evidence="3 4" key="1">
    <citation type="submission" date="2023-07" db="EMBL/GenBank/DDBJ databases">
        <title>Sequencing the genomes of 1000 actinobacteria strains.</title>
        <authorList>
            <person name="Klenk H.-P."/>
        </authorList>
    </citation>
    <scope>NUCLEOTIDE SEQUENCE [LARGE SCALE GENOMIC DNA]</scope>
    <source>
        <strain evidence="3 4">DSM 44508</strain>
    </source>
</reference>
<dbReference type="Proteomes" id="UP001183619">
    <property type="component" value="Unassembled WGS sequence"/>
</dbReference>
<evidence type="ECO:0000256" key="1">
    <source>
        <dbReference type="SAM" id="MobiDB-lite"/>
    </source>
</evidence>
<evidence type="ECO:0000313" key="4">
    <source>
        <dbReference type="Proteomes" id="UP001183619"/>
    </source>
</evidence>
<comment type="caution">
    <text evidence="3">The sequence shown here is derived from an EMBL/GenBank/DDBJ whole genome shotgun (WGS) entry which is preliminary data.</text>
</comment>
<keyword evidence="2" id="KW-1133">Transmembrane helix</keyword>
<feature type="transmembrane region" description="Helical" evidence="2">
    <location>
        <begin position="282"/>
        <end position="309"/>
    </location>
</feature>
<keyword evidence="4" id="KW-1185">Reference proteome</keyword>
<gene>
    <name evidence="3" type="ORF">J2S37_000785</name>
</gene>